<dbReference type="EMBL" id="WOCE01000012">
    <property type="protein sequence ID" value="KAE9603036.1"/>
    <property type="molecule type" value="Genomic_DNA"/>
</dbReference>
<sequence>MWFSGQKADETALVDVIGDTTTCDECEEGNEFDEFEAYDEDMSWDFMLPRIEC</sequence>
<keyword evidence="2" id="KW-1185">Reference proteome</keyword>
<organism evidence="1 2">
    <name type="scientific">Lupinus albus</name>
    <name type="common">White lupine</name>
    <name type="synonym">Lupinus termis</name>
    <dbReference type="NCBI Taxonomy" id="3870"/>
    <lineage>
        <taxon>Eukaryota</taxon>
        <taxon>Viridiplantae</taxon>
        <taxon>Streptophyta</taxon>
        <taxon>Embryophyta</taxon>
        <taxon>Tracheophyta</taxon>
        <taxon>Spermatophyta</taxon>
        <taxon>Magnoliopsida</taxon>
        <taxon>eudicotyledons</taxon>
        <taxon>Gunneridae</taxon>
        <taxon>Pentapetalae</taxon>
        <taxon>rosids</taxon>
        <taxon>fabids</taxon>
        <taxon>Fabales</taxon>
        <taxon>Fabaceae</taxon>
        <taxon>Papilionoideae</taxon>
        <taxon>50 kb inversion clade</taxon>
        <taxon>genistoids sensu lato</taxon>
        <taxon>core genistoids</taxon>
        <taxon>Genisteae</taxon>
        <taxon>Lupinus</taxon>
    </lineage>
</organism>
<proteinExistence type="predicted"/>
<reference evidence="2" key="1">
    <citation type="journal article" date="2020" name="Nat. Commun.">
        <title>Genome sequence of the cluster root forming white lupin.</title>
        <authorList>
            <person name="Hufnagel B."/>
            <person name="Marques A."/>
            <person name="Soriano A."/>
            <person name="Marques L."/>
            <person name="Divol F."/>
            <person name="Doumas P."/>
            <person name="Sallet E."/>
            <person name="Mancinotti D."/>
            <person name="Carrere S."/>
            <person name="Marande W."/>
            <person name="Arribat S."/>
            <person name="Keller J."/>
            <person name="Huneau C."/>
            <person name="Blein T."/>
            <person name="Aime D."/>
            <person name="Laguerre M."/>
            <person name="Taylor J."/>
            <person name="Schubert V."/>
            <person name="Nelson M."/>
            <person name="Geu-Flores F."/>
            <person name="Crespi M."/>
            <person name="Gallardo-Guerrero K."/>
            <person name="Delaux P.-M."/>
            <person name="Salse J."/>
            <person name="Berges H."/>
            <person name="Guyot R."/>
            <person name="Gouzy J."/>
            <person name="Peret B."/>
        </authorList>
    </citation>
    <scope>NUCLEOTIDE SEQUENCE [LARGE SCALE GENOMIC DNA]</scope>
    <source>
        <strain evidence="2">cv. Amiga</strain>
    </source>
</reference>
<evidence type="ECO:0000313" key="1">
    <source>
        <dbReference type="EMBL" id="KAE9603036.1"/>
    </source>
</evidence>
<dbReference type="Proteomes" id="UP000447434">
    <property type="component" value="Chromosome 12"/>
</dbReference>
<gene>
    <name evidence="1" type="ORF">Lalb_Chr12g0206001</name>
</gene>
<name>A0A6A4PNM7_LUPAL</name>
<protein>
    <submittedName>
        <fullName evidence="1">Uncharacterized protein</fullName>
    </submittedName>
</protein>
<comment type="caution">
    <text evidence="1">The sequence shown here is derived from an EMBL/GenBank/DDBJ whole genome shotgun (WGS) entry which is preliminary data.</text>
</comment>
<accession>A0A6A4PNM7</accession>
<evidence type="ECO:0000313" key="2">
    <source>
        <dbReference type="Proteomes" id="UP000447434"/>
    </source>
</evidence>
<dbReference type="AlphaFoldDB" id="A0A6A4PNM7"/>